<evidence type="ECO:0008006" key="4">
    <source>
        <dbReference type="Google" id="ProtNLM"/>
    </source>
</evidence>
<dbReference type="Proteomes" id="UP000467841">
    <property type="component" value="Unassembled WGS sequence"/>
</dbReference>
<protein>
    <recommendedName>
        <fullName evidence="4">Secreted protein</fullName>
    </recommendedName>
</protein>
<comment type="caution">
    <text evidence="2">The sequence shown here is derived from an EMBL/GenBank/DDBJ whole genome shotgun (WGS) entry which is preliminary data.</text>
</comment>
<gene>
    <name evidence="2" type="ORF">MERR_LOCUS33839</name>
</gene>
<dbReference type="AlphaFoldDB" id="A0A6D2K4L6"/>
<accession>A0A6D2K4L6</accession>
<feature type="signal peptide" evidence="1">
    <location>
        <begin position="1"/>
        <end position="22"/>
    </location>
</feature>
<keyword evidence="3" id="KW-1185">Reference proteome</keyword>
<reference evidence="2" key="1">
    <citation type="submission" date="2020-01" db="EMBL/GenBank/DDBJ databases">
        <authorList>
            <person name="Mishra B."/>
        </authorList>
    </citation>
    <scope>NUCLEOTIDE SEQUENCE [LARGE SCALE GENOMIC DNA]</scope>
</reference>
<keyword evidence="1" id="KW-0732">Signal</keyword>
<evidence type="ECO:0000313" key="2">
    <source>
        <dbReference type="EMBL" id="CAA7046604.1"/>
    </source>
</evidence>
<proteinExistence type="predicted"/>
<organism evidence="2 3">
    <name type="scientific">Microthlaspi erraticum</name>
    <dbReference type="NCBI Taxonomy" id="1685480"/>
    <lineage>
        <taxon>Eukaryota</taxon>
        <taxon>Viridiplantae</taxon>
        <taxon>Streptophyta</taxon>
        <taxon>Embryophyta</taxon>
        <taxon>Tracheophyta</taxon>
        <taxon>Spermatophyta</taxon>
        <taxon>Magnoliopsida</taxon>
        <taxon>eudicotyledons</taxon>
        <taxon>Gunneridae</taxon>
        <taxon>Pentapetalae</taxon>
        <taxon>rosids</taxon>
        <taxon>malvids</taxon>
        <taxon>Brassicales</taxon>
        <taxon>Brassicaceae</taxon>
        <taxon>Coluteocarpeae</taxon>
        <taxon>Microthlaspi</taxon>
    </lineage>
</organism>
<sequence>MVITTITIPLFLVTTLAAKASALLQSLMTRNQQMKSKPRLRKNQTTKMFLDATVFWNKRPKKATRLWMSKRSKKATMATVKVTVSPWKELLMRLHRQEMMKNSLNR</sequence>
<evidence type="ECO:0000256" key="1">
    <source>
        <dbReference type="SAM" id="SignalP"/>
    </source>
</evidence>
<dbReference type="EMBL" id="CACVBM020001351">
    <property type="protein sequence ID" value="CAA7046604.1"/>
    <property type="molecule type" value="Genomic_DNA"/>
</dbReference>
<feature type="chain" id="PRO_5025638355" description="Secreted protein" evidence="1">
    <location>
        <begin position="23"/>
        <end position="106"/>
    </location>
</feature>
<evidence type="ECO:0000313" key="3">
    <source>
        <dbReference type="Proteomes" id="UP000467841"/>
    </source>
</evidence>
<name>A0A6D2K4L6_9BRAS</name>